<dbReference type="Proteomes" id="UP001177744">
    <property type="component" value="Unassembled WGS sequence"/>
</dbReference>
<protein>
    <submittedName>
        <fullName evidence="2">Uncharacterized protein</fullName>
    </submittedName>
</protein>
<accession>A0AA40HD32</accession>
<reference evidence="2" key="1">
    <citation type="submission" date="2023-06" db="EMBL/GenBank/DDBJ databases">
        <title>Reference genome for the Northern bat (Eptesicus nilssonii), a most northern bat species.</title>
        <authorList>
            <person name="Laine V.N."/>
            <person name="Pulliainen A.T."/>
            <person name="Lilley T.M."/>
        </authorList>
    </citation>
    <scope>NUCLEOTIDE SEQUENCE</scope>
    <source>
        <strain evidence="2">BLF_Eptnil</strain>
        <tissue evidence="2">Kidney</tissue>
    </source>
</reference>
<evidence type="ECO:0000256" key="1">
    <source>
        <dbReference type="SAM" id="MobiDB-lite"/>
    </source>
</evidence>
<proteinExistence type="predicted"/>
<evidence type="ECO:0000313" key="3">
    <source>
        <dbReference type="Proteomes" id="UP001177744"/>
    </source>
</evidence>
<comment type="caution">
    <text evidence="2">The sequence shown here is derived from an EMBL/GenBank/DDBJ whole genome shotgun (WGS) entry which is preliminary data.</text>
</comment>
<evidence type="ECO:0000313" key="2">
    <source>
        <dbReference type="EMBL" id="KAK1328416.1"/>
    </source>
</evidence>
<dbReference type="AlphaFoldDB" id="A0AA40HD32"/>
<organism evidence="2 3">
    <name type="scientific">Cnephaeus nilssonii</name>
    <name type="common">Northern bat</name>
    <name type="synonym">Eptesicus nilssonii</name>
    <dbReference type="NCBI Taxonomy" id="3371016"/>
    <lineage>
        <taxon>Eukaryota</taxon>
        <taxon>Metazoa</taxon>
        <taxon>Chordata</taxon>
        <taxon>Craniata</taxon>
        <taxon>Vertebrata</taxon>
        <taxon>Euteleostomi</taxon>
        <taxon>Mammalia</taxon>
        <taxon>Eutheria</taxon>
        <taxon>Laurasiatheria</taxon>
        <taxon>Chiroptera</taxon>
        <taxon>Yangochiroptera</taxon>
        <taxon>Vespertilionidae</taxon>
        <taxon>Cnephaeus</taxon>
    </lineage>
</organism>
<feature type="compositionally biased region" description="Basic and acidic residues" evidence="1">
    <location>
        <begin position="18"/>
        <end position="31"/>
    </location>
</feature>
<sequence length="222" mass="24498">MLIKEPYSALAFQRHVTHKECDPRAGTRDPSGEEEEGPQYPLTQDHVPSQADREVSQPQDTGSRSIGFLSGKKKKKRKSLWPLALSPGLKMKTSVDPRQVEEVTRVARSSEKHKKEKNAQRRQPSQPGNLGGKDGQEQAALGQKMKPGSSREHNMTTNKKKTQQEGDTPLGHPKPSWCMESSPRKGSTKKPANVEASEYIPVGDGLKSPAKKKTKSTKGPRS</sequence>
<feature type="region of interest" description="Disordered" evidence="1">
    <location>
        <begin position="14"/>
        <end position="222"/>
    </location>
</feature>
<feature type="compositionally biased region" description="Basic and acidic residues" evidence="1">
    <location>
        <begin position="93"/>
        <end position="110"/>
    </location>
</feature>
<dbReference type="EMBL" id="JAULJE010000023">
    <property type="protein sequence ID" value="KAK1328416.1"/>
    <property type="molecule type" value="Genomic_DNA"/>
</dbReference>
<feature type="compositionally biased region" description="Basic residues" evidence="1">
    <location>
        <begin position="209"/>
        <end position="222"/>
    </location>
</feature>
<gene>
    <name evidence="2" type="ORF">QTO34_011989</name>
</gene>
<name>A0AA40HD32_CNENI</name>
<keyword evidence="3" id="KW-1185">Reference proteome</keyword>